<keyword evidence="6 10" id="KW-0863">Zinc-finger</keyword>
<evidence type="ECO:0000256" key="10">
    <source>
        <dbReference type="PROSITE-ProRule" id="PRU00175"/>
    </source>
</evidence>
<dbReference type="AlphaFoldDB" id="A0A8J6LE75"/>
<dbReference type="Proteomes" id="UP000719412">
    <property type="component" value="Unassembled WGS sequence"/>
</dbReference>
<evidence type="ECO:0000256" key="9">
    <source>
        <dbReference type="ARBA" id="ARBA00023136"/>
    </source>
</evidence>
<evidence type="ECO:0000256" key="2">
    <source>
        <dbReference type="ARBA" id="ARBA00005561"/>
    </source>
</evidence>
<accession>A0A8J6LE75</accession>
<keyword evidence="5 11" id="KW-0479">Metal-binding</keyword>
<dbReference type="PANTHER" id="PTHR12981">
    <property type="entry name" value="ZINC FINGER PROTEIN-LIKE 1"/>
    <property type="match status" value="1"/>
</dbReference>
<evidence type="ECO:0000256" key="4">
    <source>
        <dbReference type="ARBA" id="ARBA00022692"/>
    </source>
</evidence>
<evidence type="ECO:0000259" key="14">
    <source>
        <dbReference type="PROSITE" id="PS50089"/>
    </source>
</evidence>
<dbReference type="GO" id="GO:0008270">
    <property type="term" value="F:zinc ion binding"/>
    <property type="evidence" value="ECO:0007669"/>
    <property type="project" value="UniProtKB-UniRule"/>
</dbReference>
<protein>
    <recommendedName>
        <fullName evidence="3 11">Zinc finger protein-like 1 homolog</fullName>
    </recommendedName>
</protein>
<proteinExistence type="inferred from homology"/>
<feature type="compositionally biased region" description="Basic and acidic residues" evidence="12">
    <location>
        <begin position="610"/>
        <end position="622"/>
    </location>
</feature>
<keyword evidence="4" id="KW-0812">Transmembrane</keyword>
<comment type="caution">
    <text evidence="15">The sequence shown here is derived from an EMBL/GenBank/DDBJ whole genome shotgun (WGS) entry which is preliminary data.</text>
</comment>
<keyword evidence="16" id="KW-1185">Reference proteome</keyword>
<evidence type="ECO:0000256" key="11">
    <source>
        <dbReference type="RuleBase" id="RU369078"/>
    </source>
</evidence>
<dbReference type="SUPFAM" id="SSF57850">
    <property type="entry name" value="RING/U-box"/>
    <property type="match status" value="1"/>
</dbReference>
<evidence type="ECO:0000256" key="1">
    <source>
        <dbReference type="ARBA" id="ARBA00004167"/>
    </source>
</evidence>
<dbReference type="GO" id="GO:0005794">
    <property type="term" value="C:Golgi apparatus"/>
    <property type="evidence" value="ECO:0007669"/>
    <property type="project" value="TreeGrafter"/>
</dbReference>
<reference evidence="15" key="2">
    <citation type="submission" date="2021-08" db="EMBL/GenBank/DDBJ databases">
        <authorList>
            <person name="Eriksson T."/>
        </authorList>
    </citation>
    <scope>NUCLEOTIDE SEQUENCE</scope>
    <source>
        <strain evidence="15">Stoneville</strain>
        <tissue evidence="15">Whole head</tissue>
    </source>
</reference>
<feature type="compositionally biased region" description="Basic residues" evidence="12">
    <location>
        <begin position="573"/>
        <end position="587"/>
    </location>
</feature>
<dbReference type="InterPro" id="IPR058731">
    <property type="entry name" value="Znf-B_box_ZFPL1-like"/>
</dbReference>
<feature type="chain" id="PRO_5035201244" description="Zinc finger protein-like 1 homolog" evidence="13">
    <location>
        <begin position="18"/>
        <end position="1137"/>
    </location>
</feature>
<dbReference type="GO" id="GO:0016020">
    <property type="term" value="C:membrane"/>
    <property type="evidence" value="ECO:0007669"/>
    <property type="project" value="UniProtKB-SubCell"/>
</dbReference>
<keyword evidence="9 11" id="KW-0472">Membrane</keyword>
<keyword evidence="7 11" id="KW-0862">Zinc</keyword>
<feature type="region of interest" description="Disordered" evidence="12">
    <location>
        <begin position="547"/>
        <end position="622"/>
    </location>
</feature>
<feature type="region of interest" description="Disordered" evidence="12">
    <location>
        <begin position="1053"/>
        <end position="1072"/>
    </location>
</feature>
<feature type="signal peptide" evidence="13">
    <location>
        <begin position="1"/>
        <end position="17"/>
    </location>
</feature>
<dbReference type="PANTHER" id="PTHR12981:SF0">
    <property type="entry name" value="ZINC FINGER PROTEIN-LIKE 1"/>
    <property type="match status" value="1"/>
</dbReference>
<feature type="region of interest" description="Disordered" evidence="12">
    <location>
        <begin position="497"/>
        <end position="527"/>
    </location>
</feature>
<dbReference type="SMART" id="SM00184">
    <property type="entry name" value="RING"/>
    <property type="match status" value="1"/>
</dbReference>
<keyword evidence="8" id="KW-1133">Transmembrane helix</keyword>
<comment type="similarity">
    <text evidence="2 11">Belongs to the ZFPL1 family.</text>
</comment>
<dbReference type="EMBL" id="JABDTM020018484">
    <property type="protein sequence ID" value="KAH0817985.1"/>
    <property type="molecule type" value="Genomic_DNA"/>
</dbReference>
<evidence type="ECO:0000313" key="15">
    <source>
        <dbReference type="EMBL" id="KAH0817985.1"/>
    </source>
</evidence>
<dbReference type="InterPro" id="IPR058730">
    <property type="entry name" value="U-box_ZFPL1-like"/>
</dbReference>
<feature type="domain" description="RING-type" evidence="14">
    <location>
        <begin position="302"/>
        <end position="350"/>
    </location>
</feature>
<comment type="subcellular location">
    <subcellularLocation>
        <location evidence="1 11">Membrane</location>
        <topology evidence="1 11">Single-pass membrane protein</topology>
    </subcellularLocation>
</comment>
<reference evidence="15" key="1">
    <citation type="journal article" date="2020" name="J Insects Food Feed">
        <title>The yellow mealworm (Tenebrio molitor) genome: a resource for the emerging insects as food and feed industry.</title>
        <authorList>
            <person name="Eriksson T."/>
            <person name="Andere A."/>
            <person name="Kelstrup H."/>
            <person name="Emery V."/>
            <person name="Picard C."/>
        </authorList>
    </citation>
    <scope>NUCLEOTIDE SEQUENCE</scope>
    <source>
        <strain evidence="15">Stoneville</strain>
        <tissue evidence="15">Whole head</tissue>
    </source>
</reference>
<evidence type="ECO:0000256" key="6">
    <source>
        <dbReference type="ARBA" id="ARBA00022771"/>
    </source>
</evidence>
<dbReference type="CDD" id="cd16487">
    <property type="entry name" value="mRING-H2-C3DHC3_ZFPL1"/>
    <property type="match status" value="1"/>
</dbReference>
<evidence type="ECO:0000256" key="3">
    <source>
        <dbReference type="ARBA" id="ARBA00013701"/>
    </source>
</evidence>
<evidence type="ECO:0000256" key="5">
    <source>
        <dbReference type="ARBA" id="ARBA00022723"/>
    </source>
</evidence>
<sequence>MRTSYFVLLTLLGLGLASPKKYVPDDGNFQPSLNRYYETNLPSPANISRGDYKESKESSDRLRFGIPVTTYGNTGNGVQYGTNTGTGYVFSPMKIDVGGIALGALIGLGAILIVPKLASVFSGGYGYRSLENDMSSITETLARIDNSLEQHNIDSSSCMQRVICSYVNEAQKNMQTGEANTLDQFIYALSNNSMFSQLLDGTAVKQAVDMGKTGDTEKCSSLYAKCPVSKENLVKCSYLLLCFNCEAIKMGLCKCPKRRVTNQFCFEHRVCVCENCMVTNHPICVVQSYLQWLQDSDYNSICELCNKDLNVEDSIRLTCYHVFHWSCLDHFSRQLPPTTAPRGYTCPSCKSPLFPPSNLISPVADVLKEKLAGVNWARAGLGLPLLSEEREVKAVVNHVSTSSIPSSSKSPNPTHSVVNVEDQGAFSRTGNDGYQASSNRRIFQDVREVKPVVFDHDDDKYKRRPASELMKTWWRQKCRNGNNRCRNYEVQEEPVRDTVYIKPKPEMPPEDAAGQFPPPEPPNGQYGDWELQFCKWWGWTWVRKSGKEIPAHEPPPRPPGDPARGTQQNQDPKKKKGGFFSCFKKRNEKPEPPKPPPPRQPSAHAMPPPRRSEHDGEKSRPRRSEEQITESCRCDDVCCCGMEVDYCCPCNQVCCPCNQICCCCTDEEPRQRRDSKTIETQTQKEVKEKATKMSEMCVPKQRPCCGRRRRCRCRRPVCCPCMRNTCCPCVQNVCCRCNGKSQSRDSSSRRVSTNQLINYCLTSGLNRSNKTDLYNKSDVYNKTDLYNKPERYNKTDVYNFKSTNLSTNFNTLHKSLGLLLKNNINILNLFNDKKEMRHQAKPTRGFASNHTITCLSSDNLTKKPDQEHTNLLTAVCDAILSSHKFDNDKLNPLTTPLRVTSSKSMHKTYCESKSSKDSLNQFMSRGVLEKILNDLNFTYLSNDDLGVQREIGVQVGPKKIEPCSRPKRSFTKLMKNRSRILTAPRFPKKIEALKKNLEALRAARDGKAHKRNLSVNFADSGSKTEKRLKVCDRLSLTDIFKIDEAKWNGFDGGKNCQMGSSGASRKDRSKSDNMETLLGTVDFTAGPSSSFKATEGRHHDLLDATTLPPFADLDFLLSSVESKSENKEKEEKRDSSR</sequence>
<keyword evidence="13" id="KW-0732">Signal</keyword>
<evidence type="ECO:0000256" key="12">
    <source>
        <dbReference type="SAM" id="MobiDB-lite"/>
    </source>
</evidence>
<dbReference type="PROSITE" id="PS50089">
    <property type="entry name" value="ZF_RING_2"/>
    <property type="match status" value="1"/>
</dbReference>
<gene>
    <name evidence="15" type="ORF">GEV33_004803</name>
</gene>
<evidence type="ECO:0000256" key="13">
    <source>
        <dbReference type="SAM" id="SignalP"/>
    </source>
</evidence>
<organism evidence="15 16">
    <name type="scientific">Tenebrio molitor</name>
    <name type="common">Yellow mealworm beetle</name>
    <dbReference type="NCBI Taxonomy" id="7067"/>
    <lineage>
        <taxon>Eukaryota</taxon>
        <taxon>Metazoa</taxon>
        <taxon>Ecdysozoa</taxon>
        <taxon>Arthropoda</taxon>
        <taxon>Hexapoda</taxon>
        <taxon>Insecta</taxon>
        <taxon>Pterygota</taxon>
        <taxon>Neoptera</taxon>
        <taxon>Endopterygota</taxon>
        <taxon>Coleoptera</taxon>
        <taxon>Polyphaga</taxon>
        <taxon>Cucujiformia</taxon>
        <taxon>Tenebrionidae</taxon>
        <taxon>Tenebrio</taxon>
    </lineage>
</organism>
<evidence type="ECO:0000256" key="8">
    <source>
        <dbReference type="ARBA" id="ARBA00022989"/>
    </source>
</evidence>
<dbReference type="InterPro" id="IPR039043">
    <property type="entry name" value="ZFPL1"/>
</dbReference>
<name>A0A8J6LE75_TENMO</name>
<dbReference type="Pfam" id="PF25993">
    <property type="entry name" value="zf-B_box_ZFPL1"/>
    <property type="match status" value="1"/>
</dbReference>
<evidence type="ECO:0000313" key="16">
    <source>
        <dbReference type="Proteomes" id="UP000719412"/>
    </source>
</evidence>
<dbReference type="Pfam" id="PF25998">
    <property type="entry name" value="U-box_ZFPL1"/>
    <property type="match status" value="1"/>
</dbReference>
<dbReference type="InterPro" id="IPR001841">
    <property type="entry name" value="Znf_RING"/>
</dbReference>
<evidence type="ECO:0000256" key="7">
    <source>
        <dbReference type="ARBA" id="ARBA00022833"/>
    </source>
</evidence>